<evidence type="ECO:0000313" key="2">
    <source>
        <dbReference type="EnsemblPlants" id="KRH41799"/>
    </source>
</evidence>
<sequence>MDLQNIAVMLKLQRMSREILQKSKDTGVLWKIDLRLSQPENFKTLYVVFFVDYFKSFKSCIE</sequence>
<evidence type="ECO:0000313" key="3">
    <source>
        <dbReference type="Proteomes" id="UP000008827"/>
    </source>
</evidence>
<accession>A0A0R0IH91</accession>
<evidence type="ECO:0000313" key="1">
    <source>
        <dbReference type="EMBL" id="KRH41799.1"/>
    </source>
</evidence>
<proteinExistence type="predicted"/>
<dbReference type="AlphaFoldDB" id="A0A0R0IH91"/>
<dbReference type="EnsemblPlants" id="KRH41799">
    <property type="protein sequence ID" value="KRH41799"/>
    <property type="gene ID" value="GLYMA_08G052200"/>
</dbReference>
<protein>
    <submittedName>
        <fullName evidence="1 2">Uncharacterized protein</fullName>
    </submittedName>
</protein>
<dbReference type="Gramene" id="KRH41799">
    <property type="protein sequence ID" value="KRH41799"/>
    <property type="gene ID" value="GLYMA_08G052200"/>
</dbReference>
<name>A0A0R0IH91_SOYBN</name>
<keyword evidence="3" id="KW-1185">Reference proteome</keyword>
<reference evidence="1" key="3">
    <citation type="submission" date="2018-07" db="EMBL/GenBank/DDBJ databases">
        <title>WGS assembly of Glycine max.</title>
        <authorList>
            <person name="Schmutz J."/>
            <person name="Cannon S."/>
            <person name="Schlueter J."/>
            <person name="Ma J."/>
            <person name="Mitros T."/>
            <person name="Nelson W."/>
            <person name="Hyten D."/>
            <person name="Song Q."/>
            <person name="Thelen J."/>
            <person name="Cheng J."/>
            <person name="Xu D."/>
            <person name="Hellsten U."/>
            <person name="May G."/>
            <person name="Yu Y."/>
            <person name="Sakurai T."/>
            <person name="Umezawa T."/>
            <person name="Bhattacharyya M."/>
            <person name="Sandhu D."/>
            <person name="Valliyodan B."/>
            <person name="Lindquist E."/>
            <person name="Peto M."/>
            <person name="Grant D."/>
            <person name="Shu S."/>
            <person name="Goodstein D."/>
            <person name="Barry K."/>
            <person name="Futrell-Griggs M."/>
            <person name="Abernathy B."/>
            <person name="Du J."/>
            <person name="Tian Z."/>
            <person name="Zhu L."/>
            <person name="Gill N."/>
            <person name="Joshi T."/>
            <person name="Libault M."/>
            <person name="Sethuraman A."/>
            <person name="Zhang X."/>
            <person name="Shinozaki K."/>
            <person name="Nguyen H."/>
            <person name="Wing R."/>
            <person name="Cregan P."/>
            <person name="Specht J."/>
            <person name="Grimwood J."/>
            <person name="Rokhsar D."/>
            <person name="Stacey G."/>
            <person name="Shoemaker R."/>
            <person name="Jackson S."/>
        </authorList>
    </citation>
    <scope>NUCLEOTIDE SEQUENCE</scope>
    <source>
        <tissue evidence="1">Callus</tissue>
    </source>
</reference>
<dbReference type="InParanoid" id="A0A0R0IH91"/>
<reference evidence="2" key="2">
    <citation type="submission" date="2018-02" db="UniProtKB">
        <authorList>
            <consortium name="EnsemblPlants"/>
        </authorList>
    </citation>
    <scope>IDENTIFICATION</scope>
    <source>
        <strain evidence="2">Williams 82</strain>
    </source>
</reference>
<reference evidence="1 2" key="1">
    <citation type="journal article" date="2010" name="Nature">
        <title>Genome sequence of the palaeopolyploid soybean.</title>
        <authorList>
            <person name="Schmutz J."/>
            <person name="Cannon S.B."/>
            <person name="Schlueter J."/>
            <person name="Ma J."/>
            <person name="Mitros T."/>
            <person name="Nelson W."/>
            <person name="Hyten D.L."/>
            <person name="Song Q."/>
            <person name="Thelen J.J."/>
            <person name="Cheng J."/>
            <person name="Xu D."/>
            <person name="Hellsten U."/>
            <person name="May G.D."/>
            <person name="Yu Y."/>
            <person name="Sakurai T."/>
            <person name="Umezawa T."/>
            <person name="Bhattacharyya M.K."/>
            <person name="Sandhu D."/>
            <person name="Valliyodan B."/>
            <person name="Lindquist E."/>
            <person name="Peto M."/>
            <person name="Grant D."/>
            <person name="Shu S."/>
            <person name="Goodstein D."/>
            <person name="Barry K."/>
            <person name="Futrell-Griggs M."/>
            <person name="Abernathy B."/>
            <person name="Du J."/>
            <person name="Tian Z."/>
            <person name="Zhu L."/>
            <person name="Gill N."/>
            <person name="Joshi T."/>
            <person name="Libault M."/>
            <person name="Sethuraman A."/>
            <person name="Zhang X.-C."/>
            <person name="Shinozaki K."/>
            <person name="Nguyen H.T."/>
            <person name="Wing R.A."/>
            <person name="Cregan P."/>
            <person name="Specht J."/>
            <person name="Grimwood J."/>
            <person name="Rokhsar D."/>
            <person name="Stacey G."/>
            <person name="Shoemaker R.C."/>
            <person name="Jackson S.A."/>
        </authorList>
    </citation>
    <scope>NUCLEOTIDE SEQUENCE [LARGE SCALE GENOMIC DNA]</scope>
    <source>
        <strain evidence="2">cv. Williams 82</strain>
        <tissue evidence="1">Callus</tissue>
    </source>
</reference>
<dbReference type="Proteomes" id="UP000008827">
    <property type="component" value="Chromosome 8"/>
</dbReference>
<gene>
    <name evidence="1" type="ORF">GLYMA_08G052200</name>
</gene>
<organism evidence="1">
    <name type="scientific">Glycine max</name>
    <name type="common">Soybean</name>
    <name type="synonym">Glycine hispida</name>
    <dbReference type="NCBI Taxonomy" id="3847"/>
    <lineage>
        <taxon>Eukaryota</taxon>
        <taxon>Viridiplantae</taxon>
        <taxon>Streptophyta</taxon>
        <taxon>Embryophyta</taxon>
        <taxon>Tracheophyta</taxon>
        <taxon>Spermatophyta</taxon>
        <taxon>Magnoliopsida</taxon>
        <taxon>eudicotyledons</taxon>
        <taxon>Gunneridae</taxon>
        <taxon>Pentapetalae</taxon>
        <taxon>rosids</taxon>
        <taxon>fabids</taxon>
        <taxon>Fabales</taxon>
        <taxon>Fabaceae</taxon>
        <taxon>Papilionoideae</taxon>
        <taxon>50 kb inversion clade</taxon>
        <taxon>NPAAA clade</taxon>
        <taxon>indigoferoid/millettioid clade</taxon>
        <taxon>Phaseoleae</taxon>
        <taxon>Glycine</taxon>
        <taxon>Glycine subgen. Soja</taxon>
    </lineage>
</organism>
<dbReference type="EMBL" id="CM000841">
    <property type="protein sequence ID" value="KRH41799.1"/>
    <property type="molecule type" value="Genomic_DNA"/>
</dbReference>